<dbReference type="InterPro" id="IPR003797">
    <property type="entry name" value="DegV"/>
</dbReference>
<proteinExistence type="predicted"/>
<dbReference type="EMBL" id="JACHEN010000003">
    <property type="protein sequence ID" value="MBB6214575.1"/>
    <property type="molecule type" value="Genomic_DNA"/>
</dbReference>
<dbReference type="Pfam" id="PF02645">
    <property type="entry name" value="DegV"/>
    <property type="match status" value="1"/>
</dbReference>
<evidence type="ECO:0000256" key="1">
    <source>
        <dbReference type="ARBA" id="ARBA00023121"/>
    </source>
</evidence>
<dbReference type="Gene3D" id="3.40.50.10170">
    <property type="match status" value="1"/>
</dbReference>
<dbReference type="PANTHER" id="PTHR33434:SF2">
    <property type="entry name" value="FATTY ACID-BINDING PROTEIN TM_1468"/>
    <property type="match status" value="1"/>
</dbReference>
<comment type="caution">
    <text evidence="2">The sequence shown here is derived from an EMBL/GenBank/DDBJ whole genome shotgun (WGS) entry which is preliminary data.</text>
</comment>
<evidence type="ECO:0000313" key="2">
    <source>
        <dbReference type="EMBL" id="MBB6214575.1"/>
    </source>
</evidence>
<dbReference type="InterPro" id="IPR050270">
    <property type="entry name" value="DegV_domain_contain"/>
</dbReference>
<keyword evidence="1" id="KW-0446">Lipid-binding</keyword>
<protein>
    <submittedName>
        <fullName evidence="2">DegV family protein with EDD domain</fullName>
    </submittedName>
</protein>
<evidence type="ECO:0000313" key="3">
    <source>
        <dbReference type="Proteomes" id="UP000579281"/>
    </source>
</evidence>
<dbReference type="NCBIfam" id="TIGR00762">
    <property type="entry name" value="DegV"/>
    <property type="match status" value="1"/>
</dbReference>
<reference evidence="2 3" key="1">
    <citation type="submission" date="2020-08" db="EMBL/GenBank/DDBJ databases">
        <title>Genomic Encyclopedia of Type Strains, Phase IV (KMG-IV): sequencing the most valuable type-strain genomes for metagenomic binning, comparative biology and taxonomic classification.</title>
        <authorList>
            <person name="Goeker M."/>
        </authorList>
    </citation>
    <scope>NUCLEOTIDE SEQUENCE [LARGE SCALE GENOMIC DNA]</scope>
    <source>
        <strain evidence="2 3">DSM 103526</strain>
    </source>
</reference>
<dbReference type="Gene3D" id="3.30.1180.10">
    <property type="match status" value="1"/>
</dbReference>
<dbReference type="PROSITE" id="PS51482">
    <property type="entry name" value="DEGV"/>
    <property type="match status" value="1"/>
</dbReference>
<organism evidence="2 3">
    <name type="scientific">Anaerosolibacter carboniphilus</name>
    <dbReference type="NCBI Taxonomy" id="1417629"/>
    <lineage>
        <taxon>Bacteria</taxon>
        <taxon>Bacillati</taxon>
        <taxon>Bacillota</taxon>
        <taxon>Clostridia</taxon>
        <taxon>Peptostreptococcales</taxon>
        <taxon>Thermotaleaceae</taxon>
        <taxon>Anaerosolibacter</taxon>
    </lineage>
</organism>
<dbReference type="SUPFAM" id="SSF82549">
    <property type="entry name" value="DAK1/DegV-like"/>
    <property type="match status" value="1"/>
</dbReference>
<dbReference type="RefSeq" id="WP_184308145.1">
    <property type="nucleotide sequence ID" value="NZ_JACHEN010000003.1"/>
</dbReference>
<gene>
    <name evidence="2" type="ORF">HNQ80_000658</name>
</gene>
<name>A0A841KWM4_9FIRM</name>
<dbReference type="GO" id="GO:0008289">
    <property type="term" value="F:lipid binding"/>
    <property type="evidence" value="ECO:0007669"/>
    <property type="project" value="UniProtKB-KW"/>
</dbReference>
<dbReference type="Proteomes" id="UP000579281">
    <property type="component" value="Unassembled WGS sequence"/>
</dbReference>
<sequence length="284" mass="31791">MIRIVTDSVSDIPKDLINDLEIEVLPLTVNFENKSYRDGIDLSAEEFFTQMAKSPKLPTTSQVTPGEFLNVFKEMTSRGDEVIAILMSSKLSGTYNSAMTAKNMLGDVEIDIIDSKGVTLGYGLLVIEGARMAKSGYTRKEIIDRITYMQEKLEYKFIVDTLENLYKGGRLNAAEAFMGKLLNIKPILTVKDGGLVLEDKVRGRKKAMKWLVDWLKDHNIDLSNQTIGVNHSNDEAYALELIDVIRENFEVKEIILSKTGCVVSTHAGQGAVAMYFLNEYSNQQ</sequence>
<dbReference type="AlphaFoldDB" id="A0A841KWM4"/>
<keyword evidence="3" id="KW-1185">Reference proteome</keyword>
<dbReference type="PANTHER" id="PTHR33434">
    <property type="entry name" value="DEGV DOMAIN-CONTAINING PROTEIN DR_1986-RELATED"/>
    <property type="match status" value="1"/>
</dbReference>
<dbReference type="InterPro" id="IPR043168">
    <property type="entry name" value="DegV_C"/>
</dbReference>
<accession>A0A841KWM4</accession>